<dbReference type="InterPro" id="IPR052700">
    <property type="entry name" value="Carb_kinase_PfkB-like"/>
</dbReference>
<comment type="caution">
    <text evidence="5">The sequence shown here is derived from an EMBL/GenBank/DDBJ whole genome shotgun (WGS) entry which is preliminary data.</text>
</comment>
<dbReference type="RefSeq" id="WP_204118951.1">
    <property type="nucleotide sequence ID" value="NZ_BOLV01000009.1"/>
</dbReference>
<comment type="similarity">
    <text evidence="1">Belongs to the carbohydrate kinase PfkB family.</text>
</comment>
<feature type="domain" description="Carbohydrate kinase PfkB" evidence="4">
    <location>
        <begin position="2"/>
        <end position="226"/>
    </location>
</feature>
<protein>
    <submittedName>
        <fullName evidence="5">PfkB family carbohydrate kinase</fullName>
    </submittedName>
</protein>
<sequence length="339" mass="36512">MSTILTMGEMLLRLKPVDHQRILQTNTFEANYGGAEANVAVSLAQLGDDAAVLTKVPANLLGQKALNTLREFGVETSRVLQGGSRLGIYFFEKGASIRSTNVVYDRAGSAFALAEASEFDWPTILTGVDYFYFSGITPALSPALAAALDEALAYCHAHAIKVCLDANYRGKLWTPEQAQPVIARYMPFVDVLLANDEDFEAALGIKAFDGDMSTGIDQLPSFKTAMVQLATKYPNLHTIASVVRNIHSVEQHDCTALMWQAGQFYQGPVYHMHVFEGVASGDAFGAGLLHALKHGFDPQAQIDYADTASAMKLTISGDLNLVSDADIRGAMANAGGVNR</sequence>
<name>A0ABW4BIS5_9LACO</name>
<organism evidence="5 6">
    <name type="scientific">Lacticaseibacillus suilingensis</name>
    <dbReference type="NCBI Taxonomy" id="2799577"/>
    <lineage>
        <taxon>Bacteria</taxon>
        <taxon>Bacillati</taxon>
        <taxon>Bacillota</taxon>
        <taxon>Bacilli</taxon>
        <taxon>Lactobacillales</taxon>
        <taxon>Lactobacillaceae</taxon>
        <taxon>Lacticaseibacillus</taxon>
    </lineage>
</organism>
<evidence type="ECO:0000256" key="2">
    <source>
        <dbReference type="ARBA" id="ARBA00022679"/>
    </source>
</evidence>
<dbReference type="PANTHER" id="PTHR43320">
    <property type="entry name" value="SUGAR KINASE"/>
    <property type="match status" value="1"/>
</dbReference>
<dbReference type="InterPro" id="IPR029056">
    <property type="entry name" value="Ribokinase-like"/>
</dbReference>
<accession>A0ABW4BIS5</accession>
<gene>
    <name evidence="5" type="ORF">ACFQ41_11870</name>
</gene>
<dbReference type="PANTHER" id="PTHR43320:SF2">
    <property type="entry name" value="2-DEHYDRO-3-DEOXYGLUCONOKINASE_2-DEHYDRO-3-DEOXYGALACTONOKINASE"/>
    <property type="match status" value="1"/>
</dbReference>
<dbReference type="Gene3D" id="3.40.1190.20">
    <property type="match status" value="1"/>
</dbReference>
<dbReference type="Proteomes" id="UP001597199">
    <property type="component" value="Unassembled WGS sequence"/>
</dbReference>
<dbReference type="SUPFAM" id="SSF53613">
    <property type="entry name" value="Ribokinase-like"/>
    <property type="match status" value="1"/>
</dbReference>
<evidence type="ECO:0000313" key="5">
    <source>
        <dbReference type="EMBL" id="MFD1400008.1"/>
    </source>
</evidence>
<dbReference type="InterPro" id="IPR011611">
    <property type="entry name" value="PfkB_dom"/>
</dbReference>
<keyword evidence="3 5" id="KW-0418">Kinase</keyword>
<proteinExistence type="inferred from homology"/>
<dbReference type="EMBL" id="JBHTOA010000046">
    <property type="protein sequence ID" value="MFD1400008.1"/>
    <property type="molecule type" value="Genomic_DNA"/>
</dbReference>
<keyword evidence="2" id="KW-0808">Transferase</keyword>
<keyword evidence="6" id="KW-1185">Reference proteome</keyword>
<evidence type="ECO:0000259" key="4">
    <source>
        <dbReference type="Pfam" id="PF00294"/>
    </source>
</evidence>
<dbReference type="Pfam" id="PF00294">
    <property type="entry name" value="PfkB"/>
    <property type="match status" value="1"/>
</dbReference>
<evidence type="ECO:0000313" key="6">
    <source>
        <dbReference type="Proteomes" id="UP001597199"/>
    </source>
</evidence>
<dbReference type="CDD" id="cd01166">
    <property type="entry name" value="KdgK"/>
    <property type="match status" value="1"/>
</dbReference>
<dbReference type="GO" id="GO:0016301">
    <property type="term" value="F:kinase activity"/>
    <property type="evidence" value="ECO:0007669"/>
    <property type="project" value="UniProtKB-KW"/>
</dbReference>
<evidence type="ECO:0000256" key="1">
    <source>
        <dbReference type="ARBA" id="ARBA00010688"/>
    </source>
</evidence>
<evidence type="ECO:0000256" key="3">
    <source>
        <dbReference type="ARBA" id="ARBA00022777"/>
    </source>
</evidence>
<reference evidence="6" key="1">
    <citation type="journal article" date="2019" name="Int. J. Syst. Evol. Microbiol.">
        <title>The Global Catalogue of Microorganisms (GCM) 10K type strain sequencing project: providing services to taxonomists for standard genome sequencing and annotation.</title>
        <authorList>
            <consortium name="The Broad Institute Genomics Platform"/>
            <consortium name="The Broad Institute Genome Sequencing Center for Infectious Disease"/>
            <person name="Wu L."/>
            <person name="Ma J."/>
        </authorList>
    </citation>
    <scope>NUCLEOTIDE SEQUENCE [LARGE SCALE GENOMIC DNA]</scope>
    <source>
        <strain evidence="6">CCM 9110</strain>
    </source>
</reference>